<dbReference type="RefSeq" id="WP_183958807.1">
    <property type="nucleotide sequence ID" value="NZ_JACHHP010000001.1"/>
</dbReference>
<comment type="caution">
    <text evidence="2">The sequence shown here is derived from an EMBL/GenBank/DDBJ whole genome shotgun (WGS) entry which is preliminary data.</text>
</comment>
<accession>A0A7W8FY20</accession>
<dbReference type="Pfam" id="PF05099">
    <property type="entry name" value="TerB"/>
    <property type="match status" value="1"/>
</dbReference>
<dbReference type="InterPro" id="IPR029024">
    <property type="entry name" value="TerB-like"/>
</dbReference>
<dbReference type="InterPro" id="IPR007791">
    <property type="entry name" value="DjlA_N"/>
</dbReference>
<keyword evidence="3" id="KW-1185">Reference proteome</keyword>
<gene>
    <name evidence="2" type="ORF">HNQ52_000147</name>
</gene>
<sequence length="154" mass="17060">MTDSSRLRDMGKALSELFTFGKLDHERELPVEVTFALIGYLAKADSIITSHEAEFVNALMDELDLPTQGRALANASFERGRLRQIDIKVEGRRFVAAYGAGSRQVHELFDTLLGLSAADGRVFPRERQALSELAAALGLNEADIDRRLETIRGI</sequence>
<name>A0A7W8FY20_9GAMM</name>
<dbReference type="Proteomes" id="UP000521199">
    <property type="component" value="Unassembled WGS sequence"/>
</dbReference>
<dbReference type="EMBL" id="JACHHP010000001">
    <property type="protein sequence ID" value="MBB5206631.1"/>
    <property type="molecule type" value="Genomic_DNA"/>
</dbReference>
<reference evidence="2 3" key="1">
    <citation type="submission" date="2020-08" db="EMBL/GenBank/DDBJ databases">
        <title>Genomic Encyclopedia of Type Strains, Phase IV (KMG-IV): sequencing the most valuable type-strain genomes for metagenomic binning, comparative biology and taxonomic classification.</title>
        <authorList>
            <person name="Goeker M."/>
        </authorList>
    </citation>
    <scope>NUCLEOTIDE SEQUENCE [LARGE SCALE GENOMIC DNA]</scope>
    <source>
        <strain evidence="2 3">DSM 24163</strain>
    </source>
</reference>
<feature type="domain" description="Co-chaperone DjlA N-terminal" evidence="1">
    <location>
        <begin position="34"/>
        <end position="146"/>
    </location>
</feature>
<evidence type="ECO:0000313" key="2">
    <source>
        <dbReference type="EMBL" id="MBB5206631.1"/>
    </source>
</evidence>
<organism evidence="2 3">
    <name type="scientific">Chiayiivirga flava</name>
    <dbReference type="NCBI Taxonomy" id="659595"/>
    <lineage>
        <taxon>Bacteria</taxon>
        <taxon>Pseudomonadati</taxon>
        <taxon>Pseudomonadota</taxon>
        <taxon>Gammaproteobacteria</taxon>
        <taxon>Lysobacterales</taxon>
        <taxon>Lysobacteraceae</taxon>
        <taxon>Chiayiivirga</taxon>
    </lineage>
</organism>
<dbReference type="AlphaFoldDB" id="A0A7W8FY20"/>
<protein>
    <submittedName>
        <fullName evidence="2">Tellurite resistance protein</fullName>
    </submittedName>
</protein>
<evidence type="ECO:0000259" key="1">
    <source>
        <dbReference type="Pfam" id="PF05099"/>
    </source>
</evidence>
<evidence type="ECO:0000313" key="3">
    <source>
        <dbReference type="Proteomes" id="UP000521199"/>
    </source>
</evidence>
<dbReference type="SUPFAM" id="SSF158682">
    <property type="entry name" value="TerB-like"/>
    <property type="match status" value="1"/>
</dbReference>
<proteinExistence type="predicted"/>
<dbReference type="Gene3D" id="1.10.3680.10">
    <property type="entry name" value="TerB-like"/>
    <property type="match status" value="1"/>
</dbReference>